<evidence type="ECO:0000313" key="8">
    <source>
        <dbReference type="Proteomes" id="UP000034444"/>
    </source>
</evidence>
<dbReference type="RefSeq" id="WP_046550272.1">
    <property type="nucleotide sequence ID" value="NZ_CP011308.1"/>
</dbReference>
<gene>
    <name evidence="6" type="primary">rplJ</name>
    <name evidence="7" type="ORF">YH65_01205</name>
</gene>
<evidence type="ECO:0000256" key="1">
    <source>
        <dbReference type="ARBA" id="ARBA00002633"/>
    </source>
</evidence>
<dbReference type="InterPro" id="IPR022973">
    <property type="entry name" value="Ribosomal_uL10_bac"/>
</dbReference>
<dbReference type="GO" id="GO:0070180">
    <property type="term" value="F:large ribosomal subunit rRNA binding"/>
    <property type="evidence" value="ECO:0007669"/>
    <property type="project" value="UniProtKB-UniRule"/>
</dbReference>
<reference evidence="7 8" key="1">
    <citation type="submission" date="2015-04" db="EMBL/GenBank/DDBJ databases">
        <title>Complete genome sequence of Sulfurovum lithotrophicum ATCC BAA-797T.</title>
        <authorList>
            <person name="Ahn J."/>
            <person name="Park G."/>
            <person name="Jeon W."/>
            <person name="Jang Y."/>
            <person name="Jang M."/>
            <person name="Lee H."/>
            <person name="Lee H."/>
        </authorList>
    </citation>
    <scope>NUCLEOTIDE SEQUENCE [LARGE SCALE GENOMIC DNA]</scope>
    <source>
        <strain evidence="8">ATCC BAA-797 / 42BKT</strain>
    </source>
</reference>
<evidence type="ECO:0000256" key="5">
    <source>
        <dbReference type="ARBA" id="ARBA00035202"/>
    </source>
</evidence>
<evidence type="ECO:0000256" key="6">
    <source>
        <dbReference type="HAMAP-Rule" id="MF_00362"/>
    </source>
</evidence>
<dbReference type="GO" id="GO:1990904">
    <property type="term" value="C:ribonucleoprotein complex"/>
    <property type="evidence" value="ECO:0007669"/>
    <property type="project" value="UniProtKB-KW"/>
</dbReference>
<comment type="similarity">
    <text evidence="2 6">Belongs to the universal ribosomal protein uL10 family.</text>
</comment>
<dbReference type="CDD" id="cd05797">
    <property type="entry name" value="Ribosomal_L10"/>
    <property type="match status" value="1"/>
</dbReference>
<comment type="function">
    <text evidence="1 6">Forms part of the ribosomal stalk, playing a central role in the interaction of the ribosome with GTP-bound translation factors.</text>
</comment>
<reference evidence="8" key="2">
    <citation type="journal article" date="2017" name="Stand. Genomic Sci.">
        <title>Complete genome sequence of the sulfur-oxidizing chemolithoautotrophic Sulfurovum lithotrophicum 42BKTT.</title>
        <authorList>
            <person name="Jeon W."/>
            <person name="Priscilla L."/>
            <person name="Park G."/>
            <person name="Lee H."/>
            <person name="Lee N."/>
            <person name="Lee D."/>
            <person name="Kwon H."/>
            <person name="Ahn I."/>
            <person name="Lee C."/>
            <person name="Lee H."/>
            <person name="Ahn J."/>
        </authorList>
    </citation>
    <scope>NUCLEOTIDE SEQUENCE [LARGE SCALE GENOMIC DNA]</scope>
    <source>
        <strain evidence="8">ATCC BAA-797 / 42BKT</strain>
    </source>
</reference>
<dbReference type="HAMAP" id="MF_00362">
    <property type="entry name" value="Ribosomal_uL10"/>
    <property type="match status" value="1"/>
</dbReference>
<dbReference type="KEGG" id="slh:YH65_01205"/>
<comment type="subunit">
    <text evidence="6">Part of the ribosomal stalk of the 50S ribosomal subunit. The N-terminus interacts with L11 and the large rRNA to form the base of the stalk. The C-terminus forms an elongated spine to which L12 dimers bind in a sequential fashion forming a multimeric L10(L12)X complex.</text>
</comment>
<dbReference type="OrthoDB" id="3186107at2"/>
<dbReference type="Gene3D" id="3.30.70.1730">
    <property type="match status" value="1"/>
</dbReference>
<dbReference type="AlphaFoldDB" id="A0A7U4LZM2"/>
<dbReference type="NCBIfam" id="NF000955">
    <property type="entry name" value="PRK00099.1-1"/>
    <property type="match status" value="1"/>
</dbReference>
<protein>
    <recommendedName>
        <fullName evidence="5 6">Large ribosomal subunit protein uL10</fullName>
    </recommendedName>
</protein>
<evidence type="ECO:0000313" key="7">
    <source>
        <dbReference type="EMBL" id="AKF24168.1"/>
    </source>
</evidence>
<name>A0A7U4LZM2_9BACT</name>
<organism evidence="7 8">
    <name type="scientific">Sulfurovum lithotrophicum</name>
    <dbReference type="NCBI Taxonomy" id="206403"/>
    <lineage>
        <taxon>Bacteria</taxon>
        <taxon>Pseudomonadati</taxon>
        <taxon>Campylobacterota</taxon>
        <taxon>Epsilonproteobacteria</taxon>
        <taxon>Campylobacterales</taxon>
        <taxon>Sulfurovaceae</taxon>
        <taxon>Sulfurovum</taxon>
    </lineage>
</organism>
<sequence length="163" mass="17976">MTRTRKEELVAEMTAEFKDAGAIIVCDYKGMTVEDLETVRNLAKDEDTKVKVVKNRLAMIALQNAGCEAVDFKDTNLVIWGDTQVLPCKIADKAATQFKDHFTIKTGLIQGEVASMETINAMAKLPTRDELIGMLLNVWNAPVQNFTIGLQALADKKEAEAEA</sequence>
<dbReference type="InterPro" id="IPR047865">
    <property type="entry name" value="Ribosomal_uL10_bac_type"/>
</dbReference>
<evidence type="ECO:0000256" key="4">
    <source>
        <dbReference type="ARBA" id="ARBA00023274"/>
    </source>
</evidence>
<dbReference type="InterPro" id="IPR043141">
    <property type="entry name" value="Ribosomal_uL10-like_sf"/>
</dbReference>
<keyword evidence="3 6" id="KW-0689">Ribosomal protein</keyword>
<dbReference type="SUPFAM" id="SSF160369">
    <property type="entry name" value="Ribosomal protein L10-like"/>
    <property type="match status" value="1"/>
</dbReference>
<dbReference type="EMBL" id="CP011308">
    <property type="protein sequence ID" value="AKF24168.1"/>
    <property type="molecule type" value="Genomic_DNA"/>
</dbReference>
<keyword evidence="6" id="KW-0699">rRNA-binding</keyword>
<dbReference type="Proteomes" id="UP000034444">
    <property type="component" value="Chromosome"/>
</dbReference>
<proteinExistence type="inferred from homology"/>
<accession>A0A7U4LZM2</accession>
<dbReference type="InterPro" id="IPR001790">
    <property type="entry name" value="Ribosomal_uL10"/>
</dbReference>
<keyword evidence="8" id="KW-1185">Reference proteome</keyword>
<evidence type="ECO:0000256" key="3">
    <source>
        <dbReference type="ARBA" id="ARBA00022980"/>
    </source>
</evidence>
<dbReference type="PANTHER" id="PTHR11560">
    <property type="entry name" value="39S RIBOSOMAL PROTEIN L10, MITOCHONDRIAL"/>
    <property type="match status" value="1"/>
</dbReference>
<keyword evidence="6" id="KW-0694">RNA-binding</keyword>
<evidence type="ECO:0000256" key="2">
    <source>
        <dbReference type="ARBA" id="ARBA00008889"/>
    </source>
</evidence>
<dbReference type="GO" id="GO:0006412">
    <property type="term" value="P:translation"/>
    <property type="evidence" value="ECO:0007669"/>
    <property type="project" value="UniProtKB-UniRule"/>
</dbReference>
<dbReference type="Gene3D" id="6.10.250.290">
    <property type="match status" value="1"/>
</dbReference>
<keyword evidence="4 6" id="KW-0687">Ribonucleoprotein</keyword>
<dbReference type="Pfam" id="PF00466">
    <property type="entry name" value="Ribosomal_L10"/>
    <property type="match status" value="1"/>
</dbReference>
<dbReference type="GO" id="GO:0005840">
    <property type="term" value="C:ribosome"/>
    <property type="evidence" value="ECO:0007669"/>
    <property type="project" value="UniProtKB-KW"/>
</dbReference>